<accession>A0ABS6ETF5</accession>
<evidence type="ECO:0000259" key="3">
    <source>
        <dbReference type="Pfam" id="PF21922"/>
    </source>
</evidence>
<dbReference type="Proteomes" id="UP000783588">
    <property type="component" value="Unassembled WGS sequence"/>
</dbReference>
<proteinExistence type="predicted"/>
<dbReference type="InterPro" id="IPR001460">
    <property type="entry name" value="PCN-bd_Tpept"/>
</dbReference>
<evidence type="ECO:0000313" key="4">
    <source>
        <dbReference type="EMBL" id="MBU5490983.1"/>
    </source>
</evidence>
<evidence type="ECO:0000256" key="1">
    <source>
        <dbReference type="SAM" id="Phobius"/>
    </source>
</evidence>
<dbReference type="PANTHER" id="PTHR30627">
    <property type="entry name" value="PEPTIDOGLYCAN D,D-TRANSPEPTIDASE"/>
    <property type="match status" value="1"/>
</dbReference>
<evidence type="ECO:0000259" key="2">
    <source>
        <dbReference type="Pfam" id="PF00905"/>
    </source>
</evidence>
<keyword evidence="1" id="KW-0812">Transmembrane</keyword>
<organism evidence="4 5">
    <name type="scientific">Butyricicoccus intestinisimiae</name>
    <dbReference type="NCBI Taxonomy" id="2841509"/>
    <lineage>
        <taxon>Bacteria</taxon>
        <taxon>Bacillati</taxon>
        <taxon>Bacillota</taxon>
        <taxon>Clostridia</taxon>
        <taxon>Eubacteriales</taxon>
        <taxon>Butyricicoccaceae</taxon>
        <taxon>Butyricicoccus</taxon>
    </lineage>
</organism>
<dbReference type="RefSeq" id="WP_216470695.1">
    <property type="nucleotide sequence ID" value="NZ_JAHLQI010000005.1"/>
</dbReference>
<comment type="caution">
    <text evidence="4">The sequence shown here is derived from an EMBL/GenBank/DDBJ whole genome shotgun (WGS) entry which is preliminary data.</text>
</comment>
<dbReference type="PANTHER" id="PTHR30627:SF24">
    <property type="entry name" value="PENICILLIN-BINDING PROTEIN 4B"/>
    <property type="match status" value="1"/>
</dbReference>
<feature type="domain" description="Penicillin-binding protein transpeptidase" evidence="2">
    <location>
        <begin position="147"/>
        <end position="446"/>
    </location>
</feature>
<dbReference type="EMBL" id="JAHLQI010000005">
    <property type="protein sequence ID" value="MBU5490983.1"/>
    <property type="molecule type" value="Genomic_DNA"/>
</dbReference>
<sequence length="469" mass="50946">MTPSFKKRVQCIQSAFLICAIAIAVGLVWTTLGNPESREAARQETLQRTYIRGTITDRDGTPLSWSTKANGYRSYIDGETKQRAFSTVVGYYSPAYGTFGLEKTFNSQLISSKCKSDGKQIGNTIQTTLDTNLQTATYSAISDIANGAAVVLDAKTGEIVSMASTPSFIQSDLEDNWSEYAQKTGLFLPNAYKSTFAPGSDFKIITACAVLDNGVGDTNVNDRGSYTFKNGQTITNYDSRSFGSIGLEGAIRNSSNVYFITKALEMGGDKLEASLRKFKLGEDIPLDFTTLSSNLDFEDKRDEVVGSIAFGQGKTEVTPLYMAMACQSIVNHGTMLKPYLIKSVTAGNGTKDDTYTDSPEELTTVTSKETADEVVSCMEVAADHYGFGYYGNQGWHVAAKTGTAQTGKSTNAWIVTALLDSNNDPQYVAVIMAADQHHDGIYYKNQLEDIFQATAKYDASKNSSDSSDE</sequence>
<name>A0ABS6ETF5_9FIRM</name>
<evidence type="ECO:0008006" key="6">
    <source>
        <dbReference type="Google" id="ProtNLM"/>
    </source>
</evidence>
<feature type="transmembrane region" description="Helical" evidence="1">
    <location>
        <begin position="12"/>
        <end position="32"/>
    </location>
</feature>
<dbReference type="Pfam" id="PF21922">
    <property type="entry name" value="PBP_dimer_2"/>
    <property type="match status" value="1"/>
</dbReference>
<evidence type="ECO:0000313" key="5">
    <source>
        <dbReference type="Proteomes" id="UP000783588"/>
    </source>
</evidence>
<gene>
    <name evidence="4" type="ORF">KQI75_10195</name>
</gene>
<keyword evidence="5" id="KW-1185">Reference proteome</keyword>
<keyword evidence="1" id="KW-0472">Membrane</keyword>
<dbReference type="InterPro" id="IPR054120">
    <property type="entry name" value="PBPA_dimer"/>
</dbReference>
<dbReference type="Pfam" id="PF00905">
    <property type="entry name" value="Transpeptidase"/>
    <property type="match status" value="1"/>
</dbReference>
<dbReference type="InterPro" id="IPR050515">
    <property type="entry name" value="Beta-lactam/transpept"/>
</dbReference>
<feature type="domain" description="Penicillin binding protein A dimerisation" evidence="3">
    <location>
        <begin position="52"/>
        <end position="121"/>
    </location>
</feature>
<keyword evidence="1" id="KW-1133">Transmembrane helix</keyword>
<reference evidence="4 5" key="1">
    <citation type="submission" date="2021-06" db="EMBL/GenBank/DDBJ databases">
        <authorList>
            <person name="Sun Q."/>
            <person name="Li D."/>
        </authorList>
    </citation>
    <scope>NUCLEOTIDE SEQUENCE [LARGE SCALE GENOMIC DNA]</scope>
    <source>
        <strain evidence="4 5">MSJd-7</strain>
    </source>
</reference>
<protein>
    <recommendedName>
        <fullName evidence="6">Penicillin-binding protein transpeptidase domain-containing protein</fullName>
    </recommendedName>
</protein>